<dbReference type="EMBL" id="KY921761">
    <property type="protein sequence ID" value="ARQ95222.1"/>
    <property type="molecule type" value="Genomic_DNA"/>
</dbReference>
<gene>
    <name evidence="2" type="ORF">BEACHBUM_19</name>
</gene>
<evidence type="ECO:0000313" key="3">
    <source>
        <dbReference type="Proteomes" id="UP000222204"/>
    </source>
</evidence>
<evidence type="ECO:0000313" key="2">
    <source>
        <dbReference type="EMBL" id="ARQ95222.1"/>
    </source>
</evidence>
<feature type="compositionally biased region" description="Polar residues" evidence="1">
    <location>
        <begin position="145"/>
        <end position="158"/>
    </location>
</feature>
<feature type="region of interest" description="Disordered" evidence="1">
    <location>
        <begin position="112"/>
        <end position="306"/>
    </location>
</feature>
<dbReference type="Proteomes" id="UP000222204">
    <property type="component" value="Segment"/>
</dbReference>
<feature type="compositionally biased region" description="Basic and acidic residues" evidence="1">
    <location>
        <begin position="112"/>
        <end position="144"/>
    </location>
</feature>
<feature type="compositionally biased region" description="Basic and acidic residues" evidence="1">
    <location>
        <begin position="260"/>
        <end position="280"/>
    </location>
</feature>
<accession>A0A1X9SGF2</accession>
<reference evidence="2 3" key="1">
    <citation type="submission" date="2017-04" db="EMBL/GenBank/DDBJ databases">
        <authorList>
            <person name="Afonso C.L."/>
            <person name="Miller P.J."/>
            <person name="Scott M.A."/>
            <person name="Spackman E."/>
            <person name="Goraichik I."/>
            <person name="Dimitrov K.M."/>
            <person name="Suarez D.L."/>
            <person name="Swayne D.E."/>
        </authorList>
    </citation>
    <scope>NUCLEOTIDE SEQUENCE [LARGE SCALE GENOMIC DNA]</scope>
</reference>
<organism evidence="2 3">
    <name type="scientific">Bacillus phage BeachBum</name>
    <dbReference type="NCBI Taxonomy" id="1983461"/>
    <lineage>
        <taxon>Viruses</taxon>
        <taxon>Duplodnaviria</taxon>
        <taxon>Heunggongvirae</taxon>
        <taxon>Uroviricota</taxon>
        <taxon>Caudoviricetes</taxon>
        <taxon>Salasmaviridae</taxon>
        <taxon>Harambevirus</taxon>
        <taxon>Harambevirus beachbum</taxon>
    </lineage>
</organism>
<keyword evidence="3" id="KW-1185">Reference proteome</keyword>
<feature type="compositionally biased region" description="Basic and acidic residues" evidence="1">
    <location>
        <begin position="197"/>
        <end position="207"/>
    </location>
</feature>
<feature type="compositionally biased region" description="Basic and acidic residues" evidence="1">
    <location>
        <begin position="229"/>
        <end position="251"/>
    </location>
</feature>
<evidence type="ECO:0000256" key="1">
    <source>
        <dbReference type="SAM" id="MobiDB-lite"/>
    </source>
</evidence>
<proteinExistence type="predicted"/>
<sequence>MASDTIELRRYIEAHSQYVEGLSTRERIEIGRTKLFDFPYPLFSEDFRKDFETNVIRKFYFREIGFETIGRFKFELENWLLINMPFYNKMFESELLEYDPLTNIKTIRDNSFDNKKDRNDNIDRSEDIKTNKEGKGLENTKDDGTFTQDGTSDTNVKQDTNSTSTNDVDTSTTKNENTSKNSTRNGSENNNGSSEGFQRDLKSDTPDNRLGITTEDGKGVIEYASEIDESFKKDSSKSDTTSKDEVDETGKLDGTGTNKTTEKGTGEDHTTGESKGKTHNEGTTSATGKKDRIETEEVTTGKTGNDKLNSLIKENQNFKETMYGKTGTMTYQEMVMLYRDTFLRIEDMIHQEMNKKLFMLVYN</sequence>
<protein>
    <submittedName>
        <fullName evidence="2">Lower collar protein</fullName>
    </submittedName>
</protein>
<feature type="compositionally biased region" description="Low complexity" evidence="1">
    <location>
        <begin position="159"/>
        <end position="196"/>
    </location>
</feature>
<name>A0A1X9SGF2_9CAUD</name>